<dbReference type="Proteomes" id="UP000027222">
    <property type="component" value="Unassembled WGS sequence"/>
</dbReference>
<dbReference type="PANTHER" id="PTHR10562">
    <property type="entry name" value="SMALL UBIQUITIN-RELATED MODIFIER"/>
    <property type="match status" value="1"/>
</dbReference>
<evidence type="ECO:0000313" key="3">
    <source>
        <dbReference type="Proteomes" id="UP000027222"/>
    </source>
</evidence>
<proteinExistence type="predicted"/>
<keyword evidence="3" id="KW-1185">Reference proteome</keyword>
<dbReference type="CDD" id="cd01763">
    <property type="entry name" value="Ubl_SUMO_like"/>
    <property type="match status" value="1"/>
</dbReference>
<dbReference type="SUPFAM" id="SSF54236">
    <property type="entry name" value="Ubiquitin-like"/>
    <property type="match status" value="1"/>
</dbReference>
<dbReference type="Gene3D" id="3.10.20.90">
    <property type="entry name" value="Phosphatidylinositol 3-kinase Catalytic Subunit, Chain A, domain 1"/>
    <property type="match status" value="1"/>
</dbReference>
<dbReference type="HOGENOM" id="CLU_148322_4_0_1"/>
<dbReference type="STRING" id="685588.A0A067T1T0"/>
<gene>
    <name evidence="2" type="ORF">GALMADRAFT_252289</name>
</gene>
<dbReference type="InterPro" id="IPR000626">
    <property type="entry name" value="Ubiquitin-like_dom"/>
</dbReference>
<protein>
    <recommendedName>
        <fullName evidence="1">Ubiquitin-like domain-containing protein</fullName>
    </recommendedName>
</protein>
<dbReference type="InterPro" id="IPR022617">
    <property type="entry name" value="Rad60/SUMO-like_dom"/>
</dbReference>
<reference evidence="3" key="1">
    <citation type="journal article" date="2014" name="Proc. Natl. Acad. Sci. U.S.A.">
        <title>Extensive sampling of basidiomycete genomes demonstrates inadequacy of the white-rot/brown-rot paradigm for wood decay fungi.</title>
        <authorList>
            <person name="Riley R."/>
            <person name="Salamov A.A."/>
            <person name="Brown D.W."/>
            <person name="Nagy L.G."/>
            <person name="Floudas D."/>
            <person name="Held B.W."/>
            <person name="Levasseur A."/>
            <person name="Lombard V."/>
            <person name="Morin E."/>
            <person name="Otillar R."/>
            <person name="Lindquist E.A."/>
            <person name="Sun H."/>
            <person name="LaButti K.M."/>
            <person name="Schmutz J."/>
            <person name="Jabbour D."/>
            <person name="Luo H."/>
            <person name="Baker S.E."/>
            <person name="Pisabarro A.G."/>
            <person name="Walton J.D."/>
            <person name="Blanchette R.A."/>
            <person name="Henrissat B."/>
            <person name="Martin F."/>
            <person name="Cullen D."/>
            <person name="Hibbett D.S."/>
            <person name="Grigoriev I.V."/>
        </authorList>
    </citation>
    <scope>NUCLEOTIDE SEQUENCE [LARGE SCALE GENOMIC DNA]</scope>
    <source>
        <strain evidence="3">CBS 339.88</strain>
    </source>
</reference>
<organism evidence="2 3">
    <name type="scientific">Galerina marginata (strain CBS 339.88)</name>
    <dbReference type="NCBI Taxonomy" id="685588"/>
    <lineage>
        <taxon>Eukaryota</taxon>
        <taxon>Fungi</taxon>
        <taxon>Dikarya</taxon>
        <taxon>Basidiomycota</taxon>
        <taxon>Agaricomycotina</taxon>
        <taxon>Agaricomycetes</taxon>
        <taxon>Agaricomycetidae</taxon>
        <taxon>Agaricales</taxon>
        <taxon>Agaricineae</taxon>
        <taxon>Strophariaceae</taxon>
        <taxon>Galerina</taxon>
    </lineage>
</organism>
<evidence type="ECO:0000259" key="1">
    <source>
        <dbReference type="PROSITE" id="PS50053"/>
    </source>
</evidence>
<accession>A0A067T1T0</accession>
<dbReference type="Pfam" id="PF11976">
    <property type="entry name" value="Rad60-SLD"/>
    <property type="match status" value="1"/>
</dbReference>
<dbReference type="InterPro" id="IPR029071">
    <property type="entry name" value="Ubiquitin-like_domsf"/>
</dbReference>
<evidence type="ECO:0000313" key="2">
    <source>
        <dbReference type="EMBL" id="KDR72933.1"/>
    </source>
</evidence>
<dbReference type="PROSITE" id="PS50053">
    <property type="entry name" value="UBIQUITIN_2"/>
    <property type="match status" value="1"/>
</dbReference>
<sequence length="93" mass="10509">MTSDANAKIQIKLTFEKQSVTFSTRREKPLVKVFNAFSERINVDLTALRFYLNEMRIRPEQTPAELNMDDGDEIDATLMQQGGGLSSILAVGW</sequence>
<feature type="domain" description="Ubiquitin-like" evidence="1">
    <location>
        <begin position="7"/>
        <end position="83"/>
    </location>
</feature>
<dbReference type="AlphaFoldDB" id="A0A067T1T0"/>
<name>A0A067T1T0_GALM3</name>
<dbReference type="OrthoDB" id="442921at2759"/>
<dbReference type="EMBL" id="KL142387">
    <property type="protein sequence ID" value="KDR72933.1"/>
    <property type="molecule type" value="Genomic_DNA"/>
</dbReference>